<reference evidence="2 3" key="1">
    <citation type="submission" date="2016-09" db="EMBL/GenBank/DDBJ databases">
        <authorList>
            <person name="Capua I."/>
            <person name="De Benedictis P."/>
            <person name="Joannis T."/>
            <person name="Lombin L.H."/>
            <person name="Cattoli G."/>
        </authorList>
    </citation>
    <scope>NUCLEOTIDE SEQUENCE [LARGE SCALE GENOMIC DNA]</scope>
    <source>
        <strain evidence="2 3">IMI 309357</strain>
    </source>
</reference>
<dbReference type="OrthoDB" id="4849581at2759"/>
<sequence length="176" mass="19349">MCLAENVYYVDCGCWQGHHICWECPKRVPGAGAVHCPDLSCSGVYRQPGKCLVCRRREIQQRTVFPLSSPPLSSSSPLPPRPSKLGKDEDDDDDEGQGRVSFLLLAEILRRAVDDNRADGSSSRFRSDTASLFFLGDGGDDDDDGPVLTDTADGELTLMKASEQTFETTSTAWHHQ</sequence>
<protein>
    <submittedName>
        <fullName evidence="2">Uncharacterized protein</fullName>
    </submittedName>
</protein>
<evidence type="ECO:0000313" key="2">
    <source>
        <dbReference type="EMBL" id="OHE95542.1"/>
    </source>
</evidence>
<evidence type="ECO:0000313" key="3">
    <source>
        <dbReference type="Proteomes" id="UP000176998"/>
    </source>
</evidence>
<dbReference type="RefSeq" id="XP_022472704.1">
    <property type="nucleotide sequence ID" value="XM_022620762.1"/>
</dbReference>
<organism evidence="2 3">
    <name type="scientific">Colletotrichum orchidophilum</name>
    <dbReference type="NCBI Taxonomy" id="1209926"/>
    <lineage>
        <taxon>Eukaryota</taxon>
        <taxon>Fungi</taxon>
        <taxon>Dikarya</taxon>
        <taxon>Ascomycota</taxon>
        <taxon>Pezizomycotina</taxon>
        <taxon>Sordariomycetes</taxon>
        <taxon>Hypocreomycetidae</taxon>
        <taxon>Glomerellales</taxon>
        <taxon>Glomerellaceae</taxon>
        <taxon>Colletotrichum</taxon>
    </lineage>
</organism>
<evidence type="ECO:0000256" key="1">
    <source>
        <dbReference type="SAM" id="MobiDB-lite"/>
    </source>
</evidence>
<keyword evidence="3" id="KW-1185">Reference proteome</keyword>
<comment type="caution">
    <text evidence="2">The sequence shown here is derived from an EMBL/GenBank/DDBJ whole genome shotgun (WGS) entry which is preliminary data.</text>
</comment>
<feature type="region of interest" description="Disordered" evidence="1">
    <location>
        <begin position="65"/>
        <end position="96"/>
    </location>
</feature>
<dbReference type="EMBL" id="MJBS01000081">
    <property type="protein sequence ID" value="OHE95542.1"/>
    <property type="molecule type" value="Genomic_DNA"/>
</dbReference>
<name>A0A1G4B2L2_9PEZI</name>
<gene>
    <name evidence="2" type="ORF">CORC01_09132</name>
</gene>
<dbReference type="GeneID" id="34562272"/>
<accession>A0A1G4B2L2</accession>
<dbReference type="AlphaFoldDB" id="A0A1G4B2L2"/>
<feature type="compositionally biased region" description="Low complexity" evidence="1">
    <location>
        <begin position="66"/>
        <end position="76"/>
    </location>
</feature>
<dbReference type="Proteomes" id="UP000176998">
    <property type="component" value="Unassembled WGS sequence"/>
</dbReference>
<proteinExistence type="predicted"/>